<dbReference type="GO" id="GO:0003677">
    <property type="term" value="F:DNA binding"/>
    <property type="evidence" value="ECO:0007669"/>
    <property type="project" value="UniProtKB-KW"/>
</dbReference>
<dbReference type="SMART" id="SM00717">
    <property type="entry name" value="SANT"/>
    <property type="match status" value="1"/>
</dbReference>
<dbReference type="Pfam" id="PF00249">
    <property type="entry name" value="Myb_DNA-binding"/>
    <property type="match status" value="1"/>
</dbReference>
<dbReference type="SUPFAM" id="SSF46689">
    <property type="entry name" value="Homeodomain-like"/>
    <property type="match status" value="1"/>
</dbReference>
<dbReference type="EMBL" id="GDID01000763">
    <property type="protein sequence ID" value="JAP95843.1"/>
    <property type="molecule type" value="Transcribed_RNA"/>
</dbReference>
<keyword evidence="6" id="KW-0238">DNA-binding</keyword>
<name>A0A146KGM1_9EUKA</name>
<evidence type="ECO:0000256" key="1">
    <source>
        <dbReference type="ARBA" id="ARBA00023015"/>
    </source>
</evidence>
<dbReference type="AlphaFoldDB" id="A0A146KGM1"/>
<feature type="domain" description="Myb-like" evidence="5">
    <location>
        <begin position="61"/>
        <end position="110"/>
    </location>
</feature>
<keyword evidence="4" id="KW-0175">Coiled coil</keyword>
<evidence type="ECO:0000256" key="3">
    <source>
        <dbReference type="ARBA" id="ARBA00023242"/>
    </source>
</evidence>
<dbReference type="NCBIfam" id="TIGR01557">
    <property type="entry name" value="myb_SHAQKYF"/>
    <property type="match status" value="1"/>
</dbReference>
<gene>
    <name evidence="6" type="ORF">TPC1_11025</name>
</gene>
<dbReference type="InterPro" id="IPR001005">
    <property type="entry name" value="SANT/Myb"/>
</dbReference>
<dbReference type="Gene3D" id="1.10.10.60">
    <property type="entry name" value="Homeodomain-like"/>
    <property type="match status" value="1"/>
</dbReference>
<dbReference type="InterPro" id="IPR009057">
    <property type="entry name" value="Homeodomain-like_sf"/>
</dbReference>
<feature type="non-terminal residue" evidence="6">
    <location>
        <position position="1"/>
    </location>
</feature>
<protein>
    <submittedName>
        <fullName evidence="6">Myb-like DNA-binding domain-containing protein</fullName>
    </submittedName>
</protein>
<evidence type="ECO:0000256" key="2">
    <source>
        <dbReference type="ARBA" id="ARBA00023163"/>
    </source>
</evidence>
<reference evidence="6" key="1">
    <citation type="submission" date="2015-07" db="EMBL/GenBank/DDBJ databases">
        <title>Adaptation to a free-living lifestyle via gene acquisitions in the diplomonad Trepomonas sp. PC1.</title>
        <authorList>
            <person name="Xu F."/>
            <person name="Jerlstrom-Hultqvist J."/>
            <person name="Kolisko M."/>
            <person name="Simpson A.G.B."/>
            <person name="Roger A.J."/>
            <person name="Svard S.G."/>
            <person name="Andersson J.O."/>
        </authorList>
    </citation>
    <scope>NUCLEOTIDE SEQUENCE</scope>
    <source>
        <strain evidence="6">PC1</strain>
    </source>
</reference>
<dbReference type="CDD" id="cd00167">
    <property type="entry name" value="SANT"/>
    <property type="match status" value="1"/>
</dbReference>
<sequence length="236" mass="27557">LLPRIQAQEKLQSQLFEECGDLLKSMDKFQQFLEQVVKNEKLEKTKLQNQKSDIQSTQRHTRSLWTPEEHHKFLLAFMEVGQHSSTRISSLVGSKSCKQVSSHLQKFQIKLQRRQKVHITKSGEFPSSVFNRAIIYVNQKFGCNFRQIETFFVVKSQLMNRNSVFSLPEKDFSVVEPSFLKLVLKEIEKLPKHCCDDFYSVLQLGDGVAFSLWYTAEQMGVSQELLSCNLVREWFQ</sequence>
<keyword evidence="1" id="KW-0805">Transcription regulation</keyword>
<evidence type="ECO:0000259" key="5">
    <source>
        <dbReference type="SMART" id="SM00717"/>
    </source>
</evidence>
<organism evidence="6">
    <name type="scientific">Trepomonas sp. PC1</name>
    <dbReference type="NCBI Taxonomy" id="1076344"/>
    <lineage>
        <taxon>Eukaryota</taxon>
        <taxon>Metamonada</taxon>
        <taxon>Diplomonadida</taxon>
        <taxon>Hexamitidae</taxon>
        <taxon>Hexamitinae</taxon>
        <taxon>Trepomonas</taxon>
    </lineage>
</organism>
<keyword evidence="3" id="KW-0539">Nucleus</keyword>
<keyword evidence="2" id="KW-0804">Transcription</keyword>
<proteinExistence type="predicted"/>
<accession>A0A146KGM1</accession>
<evidence type="ECO:0000256" key="4">
    <source>
        <dbReference type="SAM" id="Coils"/>
    </source>
</evidence>
<dbReference type="InterPro" id="IPR006447">
    <property type="entry name" value="Myb_dom_plants"/>
</dbReference>
<feature type="coiled-coil region" evidence="4">
    <location>
        <begin position="30"/>
        <end position="57"/>
    </location>
</feature>
<evidence type="ECO:0000313" key="6">
    <source>
        <dbReference type="EMBL" id="JAP95843.1"/>
    </source>
</evidence>